<feature type="signal peptide" evidence="2">
    <location>
        <begin position="1"/>
        <end position="28"/>
    </location>
</feature>
<keyword evidence="4" id="KW-1185">Reference proteome</keyword>
<dbReference type="AlphaFoldDB" id="A0A151MW07"/>
<organism evidence="3 4">
    <name type="scientific">Alligator mississippiensis</name>
    <name type="common">American alligator</name>
    <dbReference type="NCBI Taxonomy" id="8496"/>
    <lineage>
        <taxon>Eukaryota</taxon>
        <taxon>Metazoa</taxon>
        <taxon>Chordata</taxon>
        <taxon>Craniata</taxon>
        <taxon>Vertebrata</taxon>
        <taxon>Euteleostomi</taxon>
        <taxon>Archelosauria</taxon>
        <taxon>Archosauria</taxon>
        <taxon>Crocodylia</taxon>
        <taxon>Alligatoridae</taxon>
        <taxon>Alligatorinae</taxon>
        <taxon>Alligator</taxon>
    </lineage>
</organism>
<name>A0A151MW07_ALLMI</name>
<evidence type="ECO:0000313" key="3">
    <source>
        <dbReference type="EMBL" id="KYO28628.1"/>
    </source>
</evidence>
<proteinExistence type="predicted"/>
<reference evidence="3 4" key="1">
    <citation type="journal article" date="2012" name="Genome Biol.">
        <title>Sequencing three crocodilian genomes to illuminate the evolution of archosaurs and amniotes.</title>
        <authorList>
            <person name="St John J.A."/>
            <person name="Braun E.L."/>
            <person name="Isberg S.R."/>
            <person name="Miles L.G."/>
            <person name="Chong A.Y."/>
            <person name="Gongora J."/>
            <person name="Dalzell P."/>
            <person name="Moran C."/>
            <person name="Bed'hom B."/>
            <person name="Abzhanov A."/>
            <person name="Burgess S.C."/>
            <person name="Cooksey A.M."/>
            <person name="Castoe T.A."/>
            <person name="Crawford N.G."/>
            <person name="Densmore L.D."/>
            <person name="Drew J.C."/>
            <person name="Edwards S.V."/>
            <person name="Faircloth B.C."/>
            <person name="Fujita M.K."/>
            <person name="Greenwold M.J."/>
            <person name="Hoffmann F.G."/>
            <person name="Howard J.M."/>
            <person name="Iguchi T."/>
            <person name="Janes D.E."/>
            <person name="Khan S.Y."/>
            <person name="Kohno S."/>
            <person name="de Koning A.J."/>
            <person name="Lance S.L."/>
            <person name="McCarthy F.M."/>
            <person name="McCormack J.E."/>
            <person name="Merchant M.E."/>
            <person name="Peterson D.G."/>
            <person name="Pollock D.D."/>
            <person name="Pourmand N."/>
            <person name="Raney B.J."/>
            <person name="Roessler K.A."/>
            <person name="Sanford J.R."/>
            <person name="Sawyer R.H."/>
            <person name="Schmidt C.J."/>
            <person name="Triplett E.W."/>
            <person name="Tuberville T.D."/>
            <person name="Venegas-Anaya M."/>
            <person name="Howard J.T."/>
            <person name="Jarvis E.D."/>
            <person name="Guillette L.J.Jr."/>
            <person name="Glenn T.C."/>
            <person name="Green R.E."/>
            <person name="Ray D.A."/>
        </authorList>
    </citation>
    <scope>NUCLEOTIDE SEQUENCE [LARGE SCALE GENOMIC DNA]</scope>
    <source>
        <strain evidence="3">KSC_2009_1</strain>
    </source>
</reference>
<feature type="chain" id="PRO_5007585508" evidence="2">
    <location>
        <begin position="29"/>
        <end position="228"/>
    </location>
</feature>
<feature type="region of interest" description="Disordered" evidence="1">
    <location>
        <begin position="197"/>
        <end position="228"/>
    </location>
</feature>
<dbReference type="EMBL" id="AKHW03004844">
    <property type="protein sequence ID" value="KYO28628.1"/>
    <property type="molecule type" value="Genomic_DNA"/>
</dbReference>
<feature type="region of interest" description="Disordered" evidence="1">
    <location>
        <begin position="46"/>
        <end position="89"/>
    </location>
</feature>
<evidence type="ECO:0000256" key="2">
    <source>
        <dbReference type="SAM" id="SignalP"/>
    </source>
</evidence>
<gene>
    <name evidence="3" type="ORF">Y1Q_0013914</name>
</gene>
<accession>A0A151MW07</accession>
<keyword evidence="2" id="KW-0732">Signal</keyword>
<evidence type="ECO:0000313" key="4">
    <source>
        <dbReference type="Proteomes" id="UP000050525"/>
    </source>
</evidence>
<evidence type="ECO:0000256" key="1">
    <source>
        <dbReference type="SAM" id="MobiDB-lite"/>
    </source>
</evidence>
<protein>
    <submittedName>
        <fullName evidence="3">Uncharacterized protein</fullName>
    </submittedName>
</protein>
<feature type="compositionally biased region" description="Low complexity" evidence="1">
    <location>
        <begin position="54"/>
        <end position="74"/>
    </location>
</feature>
<dbReference type="Proteomes" id="UP000050525">
    <property type="component" value="Unassembled WGS sequence"/>
</dbReference>
<comment type="caution">
    <text evidence="3">The sequence shown here is derived from an EMBL/GenBank/DDBJ whole genome shotgun (WGS) entry which is preliminary data.</text>
</comment>
<sequence length="228" mass="23879">MRTSPCPGAALFFSPVCGPWLVARAGLAACSIAHCGPKACDGGDEGSDIQAMASSGPGPSGSSPQSQGGDRGSPALPGHPPAGSLEPLGAQMVPGAFPDIYDGDSRQWEAHFRGIQRAYQELGKAEDFAIRVLTEDFTLPFPFAWPPASPPDCASCSFFLRPGCPVPRFLQPLHTTAQAFVKKRQLEQLALRYAHQAGTAMETGATPTSPREPTADGRGPAQPHCSPQ</sequence>